<reference evidence="4" key="1">
    <citation type="journal article" date="2014" name="Int. J. Syst. Evol. Microbiol.">
        <title>Complete genome sequence of Corynebacterium casei LMG S-19264T (=DSM 44701T), isolated from a smear-ripened cheese.</title>
        <authorList>
            <consortium name="US DOE Joint Genome Institute (JGI-PGF)"/>
            <person name="Walter F."/>
            <person name="Albersmeier A."/>
            <person name="Kalinowski J."/>
            <person name="Ruckert C."/>
        </authorList>
    </citation>
    <scope>NUCLEOTIDE SEQUENCE</scope>
    <source>
        <strain evidence="4">KCTC 32437</strain>
    </source>
</reference>
<reference evidence="4" key="2">
    <citation type="submission" date="2020-09" db="EMBL/GenBank/DDBJ databases">
        <authorList>
            <person name="Sun Q."/>
            <person name="Kim S."/>
        </authorList>
    </citation>
    <scope>NUCLEOTIDE SEQUENCE</scope>
    <source>
        <strain evidence="4">KCTC 32437</strain>
    </source>
</reference>
<evidence type="ECO:0000256" key="3">
    <source>
        <dbReference type="ARBA" id="ARBA00022729"/>
    </source>
</evidence>
<dbReference type="Pfam" id="PF10614">
    <property type="entry name" value="CsgF"/>
    <property type="match status" value="1"/>
</dbReference>
<evidence type="ECO:0000313" key="5">
    <source>
        <dbReference type="Proteomes" id="UP000646579"/>
    </source>
</evidence>
<dbReference type="EMBL" id="BMZE01000001">
    <property type="protein sequence ID" value="GHA18790.1"/>
    <property type="molecule type" value="Genomic_DNA"/>
</dbReference>
<comment type="function">
    <text evidence="1">May be involved in the biogenesis of curli organelles.</text>
</comment>
<protein>
    <recommendedName>
        <fullName evidence="2">Curli production assembly/transport component CsgF</fullName>
    </recommendedName>
</protein>
<evidence type="ECO:0000256" key="2">
    <source>
        <dbReference type="ARBA" id="ARBA00014031"/>
    </source>
</evidence>
<evidence type="ECO:0000313" key="4">
    <source>
        <dbReference type="EMBL" id="GHA18790.1"/>
    </source>
</evidence>
<dbReference type="Proteomes" id="UP000646579">
    <property type="component" value="Unassembled WGS sequence"/>
</dbReference>
<accession>A0A918S3E1</accession>
<name>A0A918S3E1_9HYPH</name>
<keyword evidence="5" id="KW-1185">Reference proteome</keyword>
<proteinExistence type="predicted"/>
<gene>
    <name evidence="4" type="primary">csgF</name>
    <name evidence="4" type="ORF">GCM10007989_12640</name>
</gene>
<sequence>MAAFIVAATTNASLAGDLVYTPINPSFGGSPLNSSHLLGMASAQREATAWDAGLDDEELIPTPTPGSSDADLFVRQLQARLLSQLANQVTEAIFGENGEDSGIVQFGDTSVEFDRTLSDIRLVISNATDGTVTEIVVPQLVVR</sequence>
<comment type="caution">
    <text evidence="4">The sequence shown here is derived from an EMBL/GenBank/DDBJ whole genome shotgun (WGS) entry which is preliminary data.</text>
</comment>
<dbReference type="InterPro" id="IPR018893">
    <property type="entry name" value="T8SS_CsgF"/>
</dbReference>
<keyword evidence="3" id="KW-0732">Signal</keyword>
<evidence type="ECO:0000256" key="1">
    <source>
        <dbReference type="ARBA" id="ARBA00003989"/>
    </source>
</evidence>
<organism evidence="4 5">
    <name type="scientific">Devosia pacifica</name>
    <dbReference type="NCBI Taxonomy" id="1335967"/>
    <lineage>
        <taxon>Bacteria</taxon>
        <taxon>Pseudomonadati</taxon>
        <taxon>Pseudomonadota</taxon>
        <taxon>Alphaproteobacteria</taxon>
        <taxon>Hyphomicrobiales</taxon>
        <taxon>Devosiaceae</taxon>
        <taxon>Devosia</taxon>
    </lineage>
</organism>
<dbReference type="AlphaFoldDB" id="A0A918S3E1"/>